<keyword evidence="3" id="KW-1185">Reference proteome</keyword>
<evidence type="ECO:0000313" key="2">
    <source>
        <dbReference type="EMBL" id="RPE73787.1"/>
    </source>
</evidence>
<dbReference type="Proteomes" id="UP000269708">
    <property type="component" value="Unassembled WGS sequence"/>
</dbReference>
<organism evidence="2 3">
    <name type="scientific">Vulcaniibacterium tengchongense</name>
    <dbReference type="NCBI Taxonomy" id="1273429"/>
    <lineage>
        <taxon>Bacteria</taxon>
        <taxon>Pseudomonadati</taxon>
        <taxon>Pseudomonadota</taxon>
        <taxon>Gammaproteobacteria</taxon>
        <taxon>Lysobacterales</taxon>
        <taxon>Lysobacteraceae</taxon>
        <taxon>Vulcaniibacterium</taxon>
    </lineage>
</organism>
<gene>
    <name evidence="2" type="ORF">EDC50_3240</name>
</gene>
<dbReference type="OrthoDB" id="9807854at2"/>
<accession>A0A3N4V9L0</accession>
<dbReference type="RefSeq" id="WP_123771597.1">
    <property type="nucleotide sequence ID" value="NZ_RKQN01000012.1"/>
</dbReference>
<sequence>MIASLRGIARRTRAPRALALLCACTAPAAAAEFVPTGVIYYDALEAHPDARPLADADKVRSARLGFGVKAERWQIAVEHEFTDRSTPDAYLQLTPRKGHWLRAGQFKMPFLLEDATSARQTPLMEHSLLGALAIGRRIGLAYGYADATRAYAAGAYGQRLDGKNEGVGVAARASRAFLRSEAGLLHLGLGAAAEWPREERLRVSSKPESALASASLVDTGAVPGVERHARAGLEALWLHGAWSLQGEAAAVRAEDAAGRPLRGNGGYALASWSPSGHARSYRNGSVGAPSPGDGTAWELFVRYGALDLDSPVARGGRQSDWSFGATWYAGRHVRAMANYVVASSRRRGVEDDPRLLQVRLQLAF</sequence>
<evidence type="ECO:0000313" key="3">
    <source>
        <dbReference type="Proteomes" id="UP000269708"/>
    </source>
</evidence>
<protein>
    <submittedName>
        <fullName evidence="2">Phosphate-selective porin</fullName>
    </submittedName>
</protein>
<evidence type="ECO:0000256" key="1">
    <source>
        <dbReference type="SAM" id="SignalP"/>
    </source>
</evidence>
<dbReference type="AlphaFoldDB" id="A0A3N4V9L0"/>
<dbReference type="Pfam" id="PF07396">
    <property type="entry name" value="Porin_O_P"/>
    <property type="match status" value="1"/>
</dbReference>
<proteinExistence type="predicted"/>
<dbReference type="SUPFAM" id="SSF56935">
    <property type="entry name" value="Porins"/>
    <property type="match status" value="1"/>
</dbReference>
<feature type="chain" id="PRO_5018139402" evidence="1">
    <location>
        <begin position="31"/>
        <end position="364"/>
    </location>
</feature>
<feature type="signal peptide" evidence="1">
    <location>
        <begin position="1"/>
        <end position="30"/>
    </location>
</feature>
<dbReference type="InterPro" id="IPR023614">
    <property type="entry name" value="Porin_dom_sf"/>
</dbReference>
<keyword evidence="1" id="KW-0732">Signal</keyword>
<name>A0A3N4V9L0_9GAMM</name>
<dbReference type="Gene3D" id="2.40.160.10">
    <property type="entry name" value="Porin"/>
    <property type="match status" value="1"/>
</dbReference>
<reference evidence="2 3" key="1">
    <citation type="submission" date="2018-11" db="EMBL/GenBank/DDBJ databases">
        <title>Genomic Encyclopedia of Type Strains, Phase IV (KMG-IV): sequencing the most valuable type-strain genomes for metagenomic binning, comparative biology and taxonomic classification.</title>
        <authorList>
            <person name="Goeker M."/>
        </authorList>
    </citation>
    <scope>NUCLEOTIDE SEQUENCE [LARGE SCALE GENOMIC DNA]</scope>
    <source>
        <strain evidence="2 3">DSM 25623</strain>
    </source>
</reference>
<comment type="caution">
    <text evidence="2">The sequence shown here is derived from an EMBL/GenBank/DDBJ whole genome shotgun (WGS) entry which is preliminary data.</text>
</comment>
<dbReference type="EMBL" id="RKQN01000012">
    <property type="protein sequence ID" value="RPE73787.1"/>
    <property type="molecule type" value="Genomic_DNA"/>
</dbReference>
<dbReference type="InterPro" id="IPR010870">
    <property type="entry name" value="Porin_O/P"/>
</dbReference>